<protein>
    <recommendedName>
        <fullName evidence="1">RNA polymerase sigma-70 region 2 domain-containing protein</fullName>
    </recommendedName>
</protein>
<dbReference type="RefSeq" id="WP_329404991.1">
    <property type="nucleotide sequence ID" value="NZ_CP109021.1"/>
</dbReference>
<dbReference type="Gene3D" id="1.10.1740.10">
    <property type="match status" value="1"/>
</dbReference>
<dbReference type="Pfam" id="PF04542">
    <property type="entry name" value="Sigma70_r2"/>
    <property type="match status" value="1"/>
</dbReference>
<dbReference type="Proteomes" id="UP001432060">
    <property type="component" value="Plasmid unnamed2"/>
</dbReference>
<sequence length="111" mass="12696">MKNRTHEQALAADLTELYANQHQRVLGIVARTLRDEDRAAYAEDLAQDVWLMVWQYLLRGNEITSPSGLLSVFARRRVYAHYRSARVRRESAVDPTSAALDRLVELIEAVS</sequence>
<dbReference type="SUPFAM" id="SSF88946">
    <property type="entry name" value="Sigma2 domain of RNA polymerase sigma factors"/>
    <property type="match status" value="1"/>
</dbReference>
<keyword evidence="2" id="KW-0614">Plasmid</keyword>
<reference evidence="2" key="1">
    <citation type="submission" date="2022-10" db="EMBL/GenBank/DDBJ databases">
        <title>The complete genomes of actinobacterial strains from the NBC collection.</title>
        <authorList>
            <person name="Joergensen T.S."/>
            <person name="Alvarez Arevalo M."/>
            <person name="Sterndorff E.B."/>
            <person name="Faurdal D."/>
            <person name="Vuksanovic O."/>
            <person name="Mourched A.-S."/>
            <person name="Charusanti P."/>
            <person name="Shaw S."/>
            <person name="Blin K."/>
            <person name="Weber T."/>
        </authorList>
    </citation>
    <scope>NUCLEOTIDE SEQUENCE</scope>
    <source>
        <strain evidence="2">NBC_00668</strain>
        <plasmid evidence="2">unnamed2</plasmid>
    </source>
</reference>
<keyword evidence="3" id="KW-1185">Reference proteome</keyword>
<geneLocation type="plasmid" evidence="2 3">
    <name>unnamed2</name>
</geneLocation>
<dbReference type="InterPro" id="IPR013325">
    <property type="entry name" value="RNA_pol_sigma_r2"/>
</dbReference>
<dbReference type="EMBL" id="CP109021">
    <property type="protein sequence ID" value="WUT87992.1"/>
    <property type="molecule type" value="Genomic_DNA"/>
</dbReference>
<evidence type="ECO:0000259" key="1">
    <source>
        <dbReference type="Pfam" id="PF04542"/>
    </source>
</evidence>
<gene>
    <name evidence="2" type="ORF">OG515_37715</name>
</gene>
<feature type="domain" description="RNA polymerase sigma-70 region 2" evidence="1">
    <location>
        <begin position="18"/>
        <end position="86"/>
    </location>
</feature>
<accession>A0ABZ1XX89</accession>
<dbReference type="InterPro" id="IPR007627">
    <property type="entry name" value="RNA_pol_sigma70_r2"/>
</dbReference>
<evidence type="ECO:0000313" key="2">
    <source>
        <dbReference type="EMBL" id="WUT87992.1"/>
    </source>
</evidence>
<organism evidence="2 3">
    <name type="scientific">Streptomyces melanogenes</name>
    <dbReference type="NCBI Taxonomy" id="67326"/>
    <lineage>
        <taxon>Bacteria</taxon>
        <taxon>Bacillati</taxon>
        <taxon>Actinomycetota</taxon>
        <taxon>Actinomycetes</taxon>
        <taxon>Kitasatosporales</taxon>
        <taxon>Streptomycetaceae</taxon>
        <taxon>Streptomyces</taxon>
    </lineage>
</organism>
<evidence type="ECO:0000313" key="3">
    <source>
        <dbReference type="Proteomes" id="UP001432060"/>
    </source>
</evidence>
<name>A0ABZ1XX89_9ACTN</name>
<proteinExistence type="predicted"/>